<dbReference type="EMBL" id="WHZY01000021">
    <property type="protein sequence ID" value="NEG79282.1"/>
    <property type="molecule type" value="Genomic_DNA"/>
</dbReference>
<dbReference type="AlphaFoldDB" id="A0A7K3TJS1"/>
<gene>
    <name evidence="1" type="ORF">GFD22_09950</name>
</gene>
<accession>A0A7K3TJS1</accession>
<evidence type="ECO:0000313" key="1">
    <source>
        <dbReference type="EMBL" id="NEG79282.1"/>
    </source>
</evidence>
<reference evidence="1 2" key="1">
    <citation type="submission" date="2019-10" db="EMBL/GenBank/DDBJ databases">
        <title>Bifidobacterium from non-human primates.</title>
        <authorList>
            <person name="Modesto M."/>
        </authorList>
    </citation>
    <scope>NUCLEOTIDE SEQUENCE [LARGE SCALE GENOMIC DNA]</scope>
    <source>
        <strain evidence="1 2">TREC</strain>
    </source>
</reference>
<name>A0A7K3TJS1_9BIFI</name>
<dbReference type="Proteomes" id="UP000469763">
    <property type="component" value="Unassembled WGS sequence"/>
</dbReference>
<keyword evidence="2" id="KW-1185">Reference proteome</keyword>
<dbReference type="RefSeq" id="WP_152351057.1">
    <property type="nucleotide sequence ID" value="NZ_WBSN01000021.1"/>
</dbReference>
<evidence type="ECO:0000313" key="2">
    <source>
        <dbReference type="Proteomes" id="UP000469763"/>
    </source>
</evidence>
<proteinExistence type="predicted"/>
<dbReference type="OrthoDB" id="3237341at2"/>
<organism evidence="1 2">
    <name type="scientific">Bifidobacterium avesanii</name>
    <dbReference type="NCBI Taxonomy" id="1798157"/>
    <lineage>
        <taxon>Bacteria</taxon>
        <taxon>Bacillati</taxon>
        <taxon>Actinomycetota</taxon>
        <taxon>Actinomycetes</taxon>
        <taxon>Bifidobacteriales</taxon>
        <taxon>Bifidobacteriaceae</taxon>
        <taxon>Bifidobacterium</taxon>
    </lineage>
</organism>
<protein>
    <submittedName>
        <fullName evidence="1">Uncharacterized protein</fullName>
    </submittedName>
</protein>
<comment type="caution">
    <text evidence="1">The sequence shown here is derived from an EMBL/GenBank/DDBJ whole genome shotgun (WGS) entry which is preliminary data.</text>
</comment>
<sequence>MMAAVECDDNENPPAILYPGDVADIMRELQTDEYRKARRAFSRRLGIDPRDVGDPEFRGYVTYLFNEWLTYDVRLDEDNGLTPFDFVAMGAYGRGLLSEGQFEDMREVSESNFVSWFWMLGVSAATRLVRIEDLASGEVYEIRDAETAARYDGAPGGSMVARLARVRDAWHFVSPPPAVLREPYDDRERRRVTMLVQMRQPDFLGLLATVLTYNPVYAEEVRRHRARACAPDGGPRAQRRKGGRR</sequence>